<evidence type="ECO:0000313" key="2">
    <source>
        <dbReference type="Proteomes" id="UP000038045"/>
    </source>
</evidence>
<sequence>MSFSKINDNNEETIKTLLSENIEQKHKIGIMEKNVSFLQKVLMSSERREVKRSITEKKLYKQSLLIADLKKKKAIMEKFYYENLESLENENNSLKKYNDLLKKNNKQLAEDVIFEKQISEIMDEGTAELELKSAKNVINNIKSENKDLKIILEKLVTKLSKNNCSKNMVIDLLKDKHLCLVELQTHFEEYREENKTLKKKVEELECENSLLLLNNSFSISNNCKKKYFNDLMLLTLKKCINADITFYTKILKKK</sequence>
<keyword evidence="2" id="KW-1185">Reference proteome</keyword>
<proteinExistence type="predicted"/>
<dbReference type="WBParaSite" id="PTRK_0000908300.1">
    <property type="protein sequence ID" value="PTRK_0000908300.1"/>
    <property type="gene ID" value="PTRK_0000908300"/>
</dbReference>
<dbReference type="AlphaFoldDB" id="A0A0N4ZLD1"/>
<evidence type="ECO:0000313" key="3">
    <source>
        <dbReference type="WBParaSite" id="PTRK_0000908300.1"/>
    </source>
</evidence>
<keyword evidence="1" id="KW-0175">Coiled coil</keyword>
<dbReference type="Proteomes" id="UP000038045">
    <property type="component" value="Unplaced"/>
</dbReference>
<feature type="coiled-coil region" evidence="1">
    <location>
        <begin position="84"/>
        <end position="214"/>
    </location>
</feature>
<organism evidence="2 3">
    <name type="scientific">Parastrongyloides trichosuri</name>
    <name type="common">Possum-specific nematode worm</name>
    <dbReference type="NCBI Taxonomy" id="131310"/>
    <lineage>
        <taxon>Eukaryota</taxon>
        <taxon>Metazoa</taxon>
        <taxon>Ecdysozoa</taxon>
        <taxon>Nematoda</taxon>
        <taxon>Chromadorea</taxon>
        <taxon>Rhabditida</taxon>
        <taxon>Tylenchina</taxon>
        <taxon>Panagrolaimomorpha</taxon>
        <taxon>Strongyloidoidea</taxon>
        <taxon>Strongyloididae</taxon>
        <taxon>Parastrongyloides</taxon>
    </lineage>
</organism>
<reference evidence="3" key="1">
    <citation type="submission" date="2017-02" db="UniProtKB">
        <authorList>
            <consortium name="WormBaseParasite"/>
        </authorList>
    </citation>
    <scope>IDENTIFICATION</scope>
</reference>
<name>A0A0N4ZLD1_PARTI</name>
<evidence type="ECO:0000256" key="1">
    <source>
        <dbReference type="SAM" id="Coils"/>
    </source>
</evidence>
<accession>A0A0N4ZLD1</accession>
<protein>
    <submittedName>
        <fullName evidence="3">Protein of centriole 5</fullName>
    </submittedName>
</protein>